<evidence type="ECO:0000313" key="1">
    <source>
        <dbReference type="EMBL" id="ONI00067.1"/>
    </source>
</evidence>
<organism evidence="1 2">
    <name type="scientific">Prunus persica</name>
    <name type="common">Peach</name>
    <name type="synonym">Amygdalus persica</name>
    <dbReference type="NCBI Taxonomy" id="3760"/>
    <lineage>
        <taxon>Eukaryota</taxon>
        <taxon>Viridiplantae</taxon>
        <taxon>Streptophyta</taxon>
        <taxon>Embryophyta</taxon>
        <taxon>Tracheophyta</taxon>
        <taxon>Spermatophyta</taxon>
        <taxon>Magnoliopsida</taxon>
        <taxon>eudicotyledons</taxon>
        <taxon>Gunneridae</taxon>
        <taxon>Pentapetalae</taxon>
        <taxon>rosids</taxon>
        <taxon>fabids</taxon>
        <taxon>Rosales</taxon>
        <taxon>Rosaceae</taxon>
        <taxon>Amygdaloideae</taxon>
        <taxon>Amygdaleae</taxon>
        <taxon>Prunus</taxon>
    </lineage>
</organism>
<protein>
    <submittedName>
        <fullName evidence="1">Uncharacterized protein</fullName>
    </submittedName>
</protein>
<sequence length="95" mass="10433">MALVRPCLGNSHTQNPFSNGNSHTQNPILHCSLNLLYLRILWKLKPPQELAAAALHSLPFVVLVHLLYIPLSNDLKCRPRAPPSPLLSSAPEGLP</sequence>
<dbReference type="AlphaFoldDB" id="A0A251NL60"/>
<keyword evidence="2" id="KW-1185">Reference proteome</keyword>
<proteinExistence type="predicted"/>
<reference evidence="1 2" key="1">
    <citation type="journal article" date="2013" name="Nat. Genet.">
        <title>The high-quality draft genome of peach (Prunus persica) identifies unique patterns of genetic diversity, domestication and genome evolution.</title>
        <authorList>
            <consortium name="International Peach Genome Initiative"/>
            <person name="Verde I."/>
            <person name="Abbott A.G."/>
            <person name="Scalabrin S."/>
            <person name="Jung S."/>
            <person name="Shu S."/>
            <person name="Marroni F."/>
            <person name="Zhebentyayeva T."/>
            <person name="Dettori M.T."/>
            <person name="Grimwood J."/>
            <person name="Cattonaro F."/>
            <person name="Zuccolo A."/>
            <person name="Rossini L."/>
            <person name="Jenkins J."/>
            <person name="Vendramin E."/>
            <person name="Meisel L.A."/>
            <person name="Decroocq V."/>
            <person name="Sosinski B."/>
            <person name="Prochnik S."/>
            <person name="Mitros T."/>
            <person name="Policriti A."/>
            <person name="Cipriani G."/>
            <person name="Dondini L."/>
            <person name="Ficklin S."/>
            <person name="Goodstein D.M."/>
            <person name="Xuan P."/>
            <person name="Del Fabbro C."/>
            <person name="Aramini V."/>
            <person name="Copetti D."/>
            <person name="Gonzalez S."/>
            <person name="Horner D.S."/>
            <person name="Falchi R."/>
            <person name="Lucas S."/>
            <person name="Mica E."/>
            <person name="Maldonado J."/>
            <person name="Lazzari B."/>
            <person name="Bielenberg D."/>
            <person name="Pirona R."/>
            <person name="Miculan M."/>
            <person name="Barakat A."/>
            <person name="Testolin R."/>
            <person name="Stella A."/>
            <person name="Tartarini S."/>
            <person name="Tonutti P."/>
            <person name="Arus P."/>
            <person name="Orellana A."/>
            <person name="Wells C."/>
            <person name="Main D."/>
            <person name="Vizzotto G."/>
            <person name="Silva H."/>
            <person name="Salamini F."/>
            <person name="Schmutz J."/>
            <person name="Morgante M."/>
            <person name="Rokhsar D.S."/>
        </authorList>
    </citation>
    <scope>NUCLEOTIDE SEQUENCE [LARGE SCALE GENOMIC DNA]</scope>
    <source>
        <strain evidence="2">cv. Nemared</strain>
    </source>
</reference>
<dbReference type="Proteomes" id="UP000006882">
    <property type="component" value="Chromosome G6"/>
</dbReference>
<gene>
    <name evidence="1" type="ORF">PRUPE_6G066000</name>
</gene>
<dbReference type="EMBL" id="CM007656">
    <property type="protein sequence ID" value="ONI00067.1"/>
    <property type="molecule type" value="Genomic_DNA"/>
</dbReference>
<evidence type="ECO:0000313" key="2">
    <source>
        <dbReference type="Proteomes" id="UP000006882"/>
    </source>
</evidence>
<dbReference type="Gramene" id="ONI00067">
    <property type="protein sequence ID" value="ONI00067"/>
    <property type="gene ID" value="PRUPE_6G066000"/>
</dbReference>
<accession>A0A251NL60</accession>
<name>A0A251NL60_PRUPE</name>